<evidence type="ECO:0000313" key="7">
    <source>
        <dbReference type="EMBL" id="MBR8535158.1"/>
    </source>
</evidence>
<dbReference type="Gene3D" id="2.60.120.200">
    <property type="match status" value="1"/>
</dbReference>
<evidence type="ECO:0000259" key="6">
    <source>
        <dbReference type="SMART" id="SM00560"/>
    </source>
</evidence>
<dbReference type="NCBIfam" id="TIGR04183">
    <property type="entry name" value="Por_Secre_tail"/>
    <property type="match status" value="1"/>
</dbReference>
<dbReference type="AlphaFoldDB" id="A0A941F1M1"/>
<keyword evidence="8" id="KW-1185">Reference proteome</keyword>
<feature type="domain" description="LamG-like jellyroll fold" evidence="6">
    <location>
        <begin position="92"/>
        <end position="225"/>
    </location>
</feature>
<dbReference type="SUPFAM" id="SSF49899">
    <property type="entry name" value="Concanavalin A-like lectins/glucanases"/>
    <property type="match status" value="1"/>
</dbReference>
<accession>A0A941F1M1</accession>
<dbReference type="GO" id="GO:0004553">
    <property type="term" value="F:hydrolase activity, hydrolyzing O-glycosyl compounds"/>
    <property type="evidence" value="ECO:0007669"/>
    <property type="project" value="UniProtKB-ARBA"/>
</dbReference>
<keyword evidence="5" id="KW-1015">Disulfide bond</keyword>
<proteinExistence type="predicted"/>
<evidence type="ECO:0000256" key="5">
    <source>
        <dbReference type="ARBA" id="ARBA00023157"/>
    </source>
</evidence>
<dbReference type="PANTHER" id="PTHR19277:SF125">
    <property type="entry name" value="B6"/>
    <property type="match status" value="1"/>
</dbReference>
<gene>
    <name evidence="7" type="ORF">KDU71_06280</name>
</gene>
<dbReference type="SMART" id="SM00560">
    <property type="entry name" value="LamGL"/>
    <property type="match status" value="1"/>
</dbReference>
<evidence type="ECO:0000256" key="1">
    <source>
        <dbReference type="ARBA" id="ARBA00001913"/>
    </source>
</evidence>
<evidence type="ECO:0000313" key="8">
    <source>
        <dbReference type="Proteomes" id="UP000679220"/>
    </source>
</evidence>
<dbReference type="RefSeq" id="WP_212189065.1">
    <property type="nucleotide sequence ID" value="NZ_JAGTAR010000007.1"/>
</dbReference>
<keyword evidence="2" id="KW-0479">Metal-binding</keyword>
<dbReference type="EMBL" id="JAGTAR010000007">
    <property type="protein sequence ID" value="MBR8535158.1"/>
    <property type="molecule type" value="Genomic_DNA"/>
</dbReference>
<dbReference type="Pfam" id="PF13385">
    <property type="entry name" value="Laminin_G_3"/>
    <property type="match status" value="1"/>
</dbReference>
<dbReference type="InterPro" id="IPR051360">
    <property type="entry name" value="Neuronal_Pentraxin_Related"/>
</dbReference>
<dbReference type="InterPro" id="IPR006558">
    <property type="entry name" value="LamG-like"/>
</dbReference>
<organism evidence="7 8">
    <name type="scientific">Carboxylicivirga sediminis</name>
    <dbReference type="NCBI Taxonomy" id="2006564"/>
    <lineage>
        <taxon>Bacteria</taxon>
        <taxon>Pseudomonadati</taxon>
        <taxon>Bacteroidota</taxon>
        <taxon>Bacteroidia</taxon>
        <taxon>Marinilabiliales</taxon>
        <taxon>Marinilabiliaceae</taxon>
        <taxon>Carboxylicivirga</taxon>
    </lineage>
</organism>
<protein>
    <submittedName>
        <fullName evidence="7">T9SS type A sorting domain-containing protein</fullName>
    </submittedName>
</protein>
<reference evidence="7" key="2">
    <citation type="submission" date="2021-04" db="EMBL/GenBank/DDBJ databases">
        <authorList>
            <person name="Zhang T."/>
            <person name="Zhang Y."/>
            <person name="Lu D."/>
            <person name="Zuo D."/>
            <person name="Du Z."/>
        </authorList>
    </citation>
    <scope>NUCLEOTIDE SEQUENCE</scope>
    <source>
        <strain evidence="7">JR1</strain>
    </source>
</reference>
<dbReference type="Proteomes" id="UP000679220">
    <property type="component" value="Unassembled WGS sequence"/>
</dbReference>
<dbReference type="GO" id="GO:0005975">
    <property type="term" value="P:carbohydrate metabolic process"/>
    <property type="evidence" value="ECO:0007669"/>
    <property type="project" value="UniProtKB-ARBA"/>
</dbReference>
<evidence type="ECO:0000256" key="3">
    <source>
        <dbReference type="ARBA" id="ARBA00022729"/>
    </source>
</evidence>
<name>A0A941F1M1_9BACT</name>
<comment type="caution">
    <text evidence="7">The sequence shown here is derived from an EMBL/GenBank/DDBJ whole genome shotgun (WGS) entry which is preliminary data.</text>
</comment>
<evidence type="ECO:0000256" key="2">
    <source>
        <dbReference type="ARBA" id="ARBA00022723"/>
    </source>
</evidence>
<keyword evidence="4" id="KW-0106">Calcium</keyword>
<reference evidence="7" key="1">
    <citation type="journal article" date="2018" name="Int. J. Syst. Evol. Microbiol.">
        <title>Carboxylicivirga sediminis sp. nov., isolated from coastal sediment.</title>
        <authorList>
            <person name="Wang F.Q."/>
            <person name="Ren L.H."/>
            <person name="Zou R.J."/>
            <person name="Sun Y.Z."/>
            <person name="Liu X.J."/>
            <person name="Jiang F."/>
            <person name="Liu L.J."/>
        </authorList>
    </citation>
    <scope>NUCLEOTIDE SEQUENCE</scope>
    <source>
        <strain evidence="7">JR1</strain>
    </source>
</reference>
<sequence length="315" mass="34005">MKKNYKMRKVNVFRKVISIVALVLVGVVTSYGQILHLPLTENVNDASTNNTTVNDENTSVTFTSDTEKGNVAVLNGADCQIVATTDGVLGAGARTIAAWIKTSVTATSQCIASYGVSTTRNKFTFYVATGNVIRAEIVGNFVLGTTTVTDGAWHHVAVTFDGATVKLYVDGVEDASKAWADVNTLARDPQEFYIAHDAVYQDTPRFWFNGNMSDFRLYDIALSAQEIAAFNVPTALSDVKDSDLYSVTPINNSSIEIKAKENAVCSIYSISGQKVLQQKIEIGTNSINTNGLSGICLIKIEAGNGKAFVKKVFLK</sequence>
<dbReference type="InterPro" id="IPR026444">
    <property type="entry name" value="Secre_tail"/>
</dbReference>
<dbReference type="GO" id="GO:0046872">
    <property type="term" value="F:metal ion binding"/>
    <property type="evidence" value="ECO:0007669"/>
    <property type="project" value="UniProtKB-KW"/>
</dbReference>
<keyword evidence="3" id="KW-0732">Signal</keyword>
<comment type="cofactor">
    <cofactor evidence="1">
        <name>Ca(2+)</name>
        <dbReference type="ChEBI" id="CHEBI:29108"/>
    </cofactor>
</comment>
<dbReference type="PANTHER" id="PTHR19277">
    <property type="entry name" value="PENTRAXIN"/>
    <property type="match status" value="1"/>
</dbReference>
<evidence type="ECO:0000256" key="4">
    <source>
        <dbReference type="ARBA" id="ARBA00022837"/>
    </source>
</evidence>
<dbReference type="InterPro" id="IPR013320">
    <property type="entry name" value="ConA-like_dom_sf"/>
</dbReference>